<feature type="non-terminal residue" evidence="1">
    <location>
        <position position="207"/>
    </location>
</feature>
<organism evidence="1 2">
    <name type="scientific">Heterobasidion irregulare (strain TC 32-1)</name>
    <dbReference type="NCBI Taxonomy" id="747525"/>
    <lineage>
        <taxon>Eukaryota</taxon>
        <taxon>Fungi</taxon>
        <taxon>Dikarya</taxon>
        <taxon>Basidiomycota</taxon>
        <taxon>Agaricomycotina</taxon>
        <taxon>Agaricomycetes</taxon>
        <taxon>Russulales</taxon>
        <taxon>Bondarzewiaceae</taxon>
        <taxon>Heterobasidion</taxon>
        <taxon>Heterobasidion annosum species complex</taxon>
    </lineage>
</organism>
<dbReference type="PANTHER" id="PTHR34883">
    <property type="entry name" value="SERINE-RICH PROTEIN, PUTATIVE-RELATED-RELATED"/>
    <property type="match status" value="1"/>
</dbReference>
<name>W4JQF4_HETIT</name>
<dbReference type="Proteomes" id="UP000030671">
    <property type="component" value="Unassembled WGS sequence"/>
</dbReference>
<dbReference type="RefSeq" id="XP_009552024.1">
    <property type="nucleotide sequence ID" value="XM_009553729.1"/>
</dbReference>
<dbReference type="InterPro" id="IPR008972">
    <property type="entry name" value="Cupredoxin"/>
</dbReference>
<dbReference type="InParanoid" id="W4JQF4"/>
<dbReference type="KEGG" id="hir:HETIRDRAFT_390146"/>
<dbReference type="InterPro" id="IPR052953">
    <property type="entry name" value="Ser-rich/MCO-related"/>
</dbReference>
<dbReference type="PANTHER" id="PTHR34883:SF4">
    <property type="entry name" value="CUPREDOXIN"/>
    <property type="match status" value="1"/>
</dbReference>
<dbReference type="CDD" id="cd00920">
    <property type="entry name" value="Cupredoxin"/>
    <property type="match status" value="1"/>
</dbReference>
<dbReference type="EMBL" id="KI925465">
    <property type="protein sequence ID" value="ETW75768.1"/>
    <property type="molecule type" value="Genomic_DNA"/>
</dbReference>
<dbReference type="STRING" id="747525.W4JQF4"/>
<dbReference type="HOGENOM" id="CLU_1329110_0_0_1"/>
<evidence type="ECO:0008006" key="3">
    <source>
        <dbReference type="Google" id="ProtNLM"/>
    </source>
</evidence>
<keyword evidence="2" id="KW-1185">Reference proteome</keyword>
<evidence type="ECO:0000313" key="1">
    <source>
        <dbReference type="EMBL" id="ETW75768.1"/>
    </source>
</evidence>
<dbReference type="SUPFAM" id="SSF49503">
    <property type="entry name" value="Cupredoxins"/>
    <property type="match status" value="1"/>
</dbReference>
<dbReference type="AlphaFoldDB" id="W4JQF4"/>
<dbReference type="OrthoDB" id="1921208at2759"/>
<proteinExistence type="predicted"/>
<dbReference type="Gene3D" id="2.60.40.420">
    <property type="entry name" value="Cupredoxins - blue copper proteins"/>
    <property type="match status" value="2"/>
</dbReference>
<dbReference type="eggNOG" id="ENOG502SIDF">
    <property type="taxonomic scope" value="Eukaryota"/>
</dbReference>
<protein>
    <recommendedName>
        <fullName evidence="3">Phytocyanin domain-containing protein</fullName>
    </recommendedName>
</protein>
<accession>W4JQF4</accession>
<reference evidence="1 2" key="1">
    <citation type="journal article" date="2012" name="New Phytol.">
        <title>Insight into trade-off between wood decay and parasitism from the genome of a fungal forest pathogen.</title>
        <authorList>
            <person name="Olson A."/>
            <person name="Aerts A."/>
            <person name="Asiegbu F."/>
            <person name="Belbahri L."/>
            <person name="Bouzid O."/>
            <person name="Broberg A."/>
            <person name="Canback B."/>
            <person name="Coutinho P.M."/>
            <person name="Cullen D."/>
            <person name="Dalman K."/>
            <person name="Deflorio G."/>
            <person name="van Diepen L.T."/>
            <person name="Dunand C."/>
            <person name="Duplessis S."/>
            <person name="Durling M."/>
            <person name="Gonthier P."/>
            <person name="Grimwood J."/>
            <person name="Fossdal C.G."/>
            <person name="Hansson D."/>
            <person name="Henrissat B."/>
            <person name="Hietala A."/>
            <person name="Himmelstrand K."/>
            <person name="Hoffmeister D."/>
            <person name="Hogberg N."/>
            <person name="James T.Y."/>
            <person name="Karlsson M."/>
            <person name="Kohler A."/>
            <person name="Kues U."/>
            <person name="Lee Y.H."/>
            <person name="Lin Y.C."/>
            <person name="Lind M."/>
            <person name="Lindquist E."/>
            <person name="Lombard V."/>
            <person name="Lucas S."/>
            <person name="Lunden K."/>
            <person name="Morin E."/>
            <person name="Murat C."/>
            <person name="Park J."/>
            <person name="Raffaello T."/>
            <person name="Rouze P."/>
            <person name="Salamov A."/>
            <person name="Schmutz J."/>
            <person name="Solheim H."/>
            <person name="Stahlberg J."/>
            <person name="Velez H."/>
            <person name="de Vries R.P."/>
            <person name="Wiebenga A."/>
            <person name="Woodward S."/>
            <person name="Yakovlev I."/>
            <person name="Garbelotto M."/>
            <person name="Martin F."/>
            <person name="Grigoriev I.V."/>
            <person name="Stenlid J."/>
        </authorList>
    </citation>
    <scope>NUCLEOTIDE SEQUENCE [LARGE SCALE GENOMIC DNA]</scope>
    <source>
        <strain evidence="1 2">TC 32-1</strain>
    </source>
</reference>
<evidence type="ECO:0000313" key="2">
    <source>
        <dbReference type="Proteomes" id="UP000030671"/>
    </source>
</evidence>
<dbReference type="GeneID" id="20672441"/>
<sequence>MDGGFDTGFTNAVGFNQSSDFPTFNFTVTDDSKPIWGYCRQAPPPPGPTHCQSGMVFAINPPSYGNTFEKFLTTAKASHEQSRPLTHYVTVGGVKSDGTPNLAYDPPIVKASPGDKVHFTFNVKNHTVTQSSFGSPCEKLYNGFDSQFNPVGANTTSNFPSFEITVNDTNPIWGYCRQKNPSSHCGAGMVFAVNPPDSGNTTFDAFK</sequence>
<gene>
    <name evidence="1" type="ORF">HETIRDRAFT_390146</name>
</gene>